<dbReference type="InParanoid" id="A0A0C3NLU5"/>
<protein>
    <submittedName>
        <fullName evidence="1">Uncharacterized protein</fullName>
    </submittedName>
</protein>
<evidence type="ECO:0000313" key="2">
    <source>
        <dbReference type="Proteomes" id="UP000054217"/>
    </source>
</evidence>
<dbReference type="EMBL" id="KN832043">
    <property type="protein sequence ID" value="KIN96600.1"/>
    <property type="molecule type" value="Genomic_DNA"/>
</dbReference>
<sequence length="239" mass="26477">MLWVAPVEHHSDSGVKCAHLPQSIWDARVVWYTGNVHTNVMIDVRQCPGCCIGPRECTTASDDRDGLDMPGFMKTVHNVRGLKLDEKNVWLYECSGQRIALGDYGNYSNGNFKPDGNIFEDMRILGIDPGDPAYRPVVSRLSRDADVLAREWDRHGFAVDSCLQGEHEGRSLPNNQGLVLLLKALSTRLSDKHLVTTIIQCSVLNGVNGLGGQRESQGGKHCPKMISYVLFDLGIRFGI</sequence>
<dbReference type="HOGENOM" id="CLU_1161539_0_0_1"/>
<accession>A0A0C3NLU5</accession>
<keyword evidence="2" id="KW-1185">Reference proteome</keyword>
<name>A0A0C3NLU5_PISTI</name>
<dbReference type="OrthoDB" id="10298241at2759"/>
<organism evidence="1 2">
    <name type="scientific">Pisolithus tinctorius Marx 270</name>
    <dbReference type="NCBI Taxonomy" id="870435"/>
    <lineage>
        <taxon>Eukaryota</taxon>
        <taxon>Fungi</taxon>
        <taxon>Dikarya</taxon>
        <taxon>Basidiomycota</taxon>
        <taxon>Agaricomycotina</taxon>
        <taxon>Agaricomycetes</taxon>
        <taxon>Agaricomycetidae</taxon>
        <taxon>Boletales</taxon>
        <taxon>Sclerodermatineae</taxon>
        <taxon>Pisolithaceae</taxon>
        <taxon>Pisolithus</taxon>
    </lineage>
</organism>
<gene>
    <name evidence="1" type="ORF">M404DRAFT_239745</name>
</gene>
<dbReference type="AlphaFoldDB" id="A0A0C3NLU5"/>
<evidence type="ECO:0000313" key="1">
    <source>
        <dbReference type="EMBL" id="KIN96600.1"/>
    </source>
</evidence>
<reference evidence="2" key="2">
    <citation type="submission" date="2015-01" db="EMBL/GenBank/DDBJ databases">
        <title>Evolutionary Origins and Diversification of the Mycorrhizal Mutualists.</title>
        <authorList>
            <consortium name="DOE Joint Genome Institute"/>
            <consortium name="Mycorrhizal Genomics Consortium"/>
            <person name="Kohler A."/>
            <person name="Kuo A."/>
            <person name="Nagy L.G."/>
            <person name="Floudas D."/>
            <person name="Copeland A."/>
            <person name="Barry K.W."/>
            <person name="Cichocki N."/>
            <person name="Veneault-Fourrey C."/>
            <person name="LaButti K."/>
            <person name="Lindquist E.A."/>
            <person name="Lipzen A."/>
            <person name="Lundell T."/>
            <person name="Morin E."/>
            <person name="Murat C."/>
            <person name="Riley R."/>
            <person name="Ohm R."/>
            <person name="Sun H."/>
            <person name="Tunlid A."/>
            <person name="Henrissat B."/>
            <person name="Grigoriev I.V."/>
            <person name="Hibbett D.S."/>
            <person name="Martin F."/>
        </authorList>
    </citation>
    <scope>NUCLEOTIDE SEQUENCE [LARGE SCALE GENOMIC DNA]</scope>
    <source>
        <strain evidence="2">Marx 270</strain>
    </source>
</reference>
<dbReference type="Proteomes" id="UP000054217">
    <property type="component" value="Unassembled WGS sequence"/>
</dbReference>
<reference evidence="1 2" key="1">
    <citation type="submission" date="2014-04" db="EMBL/GenBank/DDBJ databases">
        <authorList>
            <consortium name="DOE Joint Genome Institute"/>
            <person name="Kuo A."/>
            <person name="Kohler A."/>
            <person name="Costa M.D."/>
            <person name="Nagy L.G."/>
            <person name="Floudas D."/>
            <person name="Copeland A."/>
            <person name="Barry K.W."/>
            <person name="Cichocki N."/>
            <person name="Veneault-Fourrey C."/>
            <person name="LaButti K."/>
            <person name="Lindquist E.A."/>
            <person name="Lipzen A."/>
            <person name="Lundell T."/>
            <person name="Morin E."/>
            <person name="Murat C."/>
            <person name="Sun H."/>
            <person name="Tunlid A."/>
            <person name="Henrissat B."/>
            <person name="Grigoriev I.V."/>
            <person name="Hibbett D.S."/>
            <person name="Martin F."/>
            <person name="Nordberg H.P."/>
            <person name="Cantor M.N."/>
            <person name="Hua S.X."/>
        </authorList>
    </citation>
    <scope>NUCLEOTIDE SEQUENCE [LARGE SCALE GENOMIC DNA]</scope>
    <source>
        <strain evidence="1 2">Marx 270</strain>
    </source>
</reference>
<proteinExistence type="predicted"/>